<comment type="pathway">
    <text evidence="1 9">Amino-acid biosynthesis; L-histidine biosynthesis; L-histidine from 5-phospho-alpha-D-ribose 1-diphosphate: step 5/9.</text>
</comment>
<dbReference type="OrthoDB" id="9781903at2"/>
<dbReference type="InterPro" id="IPR050064">
    <property type="entry name" value="IGPS_HisA/HisF"/>
</dbReference>
<dbReference type="Proteomes" id="UP000192455">
    <property type="component" value="Unassembled WGS sequence"/>
</dbReference>
<evidence type="ECO:0000256" key="2">
    <source>
        <dbReference type="ARBA" id="ARBA00009667"/>
    </source>
</evidence>
<comment type="subunit">
    <text evidence="3 9">Heterodimer of HisH and HisF.</text>
</comment>
<dbReference type="PANTHER" id="PTHR21235:SF2">
    <property type="entry name" value="IMIDAZOLE GLYCEROL PHOSPHATE SYNTHASE HISHF"/>
    <property type="match status" value="1"/>
</dbReference>
<dbReference type="SUPFAM" id="SSF51366">
    <property type="entry name" value="Ribulose-phoshate binding barrel"/>
    <property type="match status" value="1"/>
</dbReference>
<dbReference type="NCBIfam" id="TIGR00735">
    <property type="entry name" value="hisF"/>
    <property type="match status" value="1"/>
</dbReference>
<dbReference type="Pfam" id="PF00977">
    <property type="entry name" value="His_biosynth"/>
    <property type="match status" value="1"/>
</dbReference>
<comment type="subcellular location">
    <subcellularLocation>
        <location evidence="9">Cytoplasm</location>
    </subcellularLocation>
</comment>
<dbReference type="PANTHER" id="PTHR21235">
    <property type="entry name" value="IMIDAZOLE GLYCEROL PHOSPHATE SYNTHASE SUBUNIT HISF/H IGP SYNTHASE SUBUNIT HISF/H"/>
    <property type="match status" value="1"/>
</dbReference>
<evidence type="ECO:0000256" key="8">
    <source>
        <dbReference type="ARBA" id="ARBA00047838"/>
    </source>
</evidence>
<dbReference type="InterPro" id="IPR004651">
    <property type="entry name" value="HisF"/>
</dbReference>
<keyword evidence="4 9" id="KW-0028">Amino-acid biosynthesis</keyword>
<dbReference type="UniPathway" id="UPA00031">
    <property type="reaction ID" value="UER00010"/>
</dbReference>
<comment type="similarity">
    <text evidence="2 9 10">Belongs to the HisA/HisF family.</text>
</comment>
<dbReference type="EC" id="4.3.2.10" evidence="9"/>
<dbReference type="InterPro" id="IPR006062">
    <property type="entry name" value="His_biosynth"/>
</dbReference>
<dbReference type="EMBL" id="FTPS01000001">
    <property type="protein sequence ID" value="SIT79457.1"/>
    <property type="molecule type" value="Genomic_DNA"/>
</dbReference>
<sequence>MHDITRKIRIIPCLDMAGGRVVKGVNFVDLVDAGDPVEAARAYQEAGADELCFLDINATNENRPAMLDVVRRTAEVCHVPLTVGGGVRSAEDVQALLDAGADRVSLNSAAVNDPDLVARLVERFGGERITVAIDAKPAGPGKWEIVTHGGRKSTGMDPVEFARTVAAKGAGAILLTSMERDGTREGFDLALTRAVADAVDLPVIASGGVGNLDHLVDGVREGHARAVLAASIFHFGEYTIRQAKEHLAAAGLPVDLP</sequence>
<keyword evidence="6 9" id="KW-0456">Lyase</keyword>
<gene>
    <name evidence="9" type="primary">hisF</name>
    <name evidence="11" type="ORF">SAMN05421849_1142</name>
</gene>
<reference evidence="11 12" key="1">
    <citation type="submission" date="2017-01" db="EMBL/GenBank/DDBJ databases">
        <authorList>
            <person name="Mah S.A."/>
            <person name="Swanson W.J."/>
            <person name="Moy G.W."/>
            <person name="Vacquier V.D."/>
        </authorList>
    </citation>
    <scope>NUCLEOTIDE SEQUENCE [LARGE SCALE GENOMIC DNA]</scope>
    <source>
        <strain evidence="11 12">DSM 21219</strain>
    </source>
</reference>
<evidence type="ECO:0000256" key="5">
    <source>
        <dbReference type="ARBA" id="ARBA00023102"/>
    </source>
</evidence>
<dbReference type="GO" id="GO:0005737">
    <property type="term" value="C:cytoplasm"/>
    <property type="evidence" value="ECO:0007669"/>
    <property type="project" value="UniProtKB-SubCell"/>
</dbReference>
<dbReference type="AlphaFoldDB" id="A0A1R3WNG5"/>
<dbReference type="GO" id="GO:0016829">
    <property type="term" value="F:lyase activity"/>
    <property type="evidence" value="ECO:0007669"/>
    <property type="project" value="UniProtKB-KW"/>
</dbReference>
<evidence type="ECO:0000256" key="7">
    <source>
        <dbReference type="ARBA" id="ARBA00025475"/>
    </source>
</evidence>
<evidence type="ECO:0000256" key="3">
    <source>
        <dbReference type="ARBA" id="ARBA00011152"/>
    </source>
</evidence>
<proteinExistence type="inferred from homology"/>
<organism evidence="11 12">
    <name type="scientific">Pontibaca methylaminivorans</name>
    <dbReference type="NCBI Taxonomy" id="515897"/>
    <lineage>
        <taxon>Bacteria</taxon>
        <taxon>Pseudomonadati</taxon>
        <taxon>Pseudomonadota</taxon>
        <taxon>Alphaproteobacteria</taxon>
        <taxon>Rhodobacterales</taxon>
        <taxon>Roseobacteraceae</taxon>
        <taxon>Pontibaca</taxon>
    </lineage>
</organism>
<evidence type="ECO:0000313" key="11">
    <source>
        <dbReference type="EMBL" id="SIT79457.1"/>
    </source>
</evidence>
<dbReference type="GO" id="GO:0000107">
    <property type="term" value="F:imidazoleglycerol-phosphate synthase activity"/>
    <property type="evidence" value="ECO:0007669"/>
    <property type="project" value="UniProtKB-UniRule"/>
</dbReference>
<dbReference type="HAMAP" id="MF_01013">
    <property type="entry name" value="HisF"/>
    <property type="match status" value="1"/>
</dbReference>
<dbReference type="STRING" id="515897.SAMN05421849_1142"/>
<evidence type="ECO:0000256" key="4">
    <source>
        <dbReference type="ARBA" id="ARBA00022605"/>
    </source>
</evidence>
<dbReference type="CDD" id="cd04731">
    <property type="entry name" value="HisF"/>
    <property type="match status" value="1"/>
</dbReference>
<feature type="active site" evidence="9">
    <location>
        <position position="15"/>
    </location>
</feature>
<comment type="function">
    <text evidence="7 9">IGPS catalyzes the conversion of PRFAR and glutamine to IGP, AICAR and glutamate. The HisF subunit catalyzes the cyclization activity that produces IGP and AICAR from PRFAR using the ammonia provided by the HisH subunit.</text>
</comment>
<evidence type="ECO:0000256" key="1">
    <source>
        <dbReference type="ARBA" id="ARBA00005091"/>
    </source>
</evidence>
<comment type="catalytic activity">
    <reaction evidence="8 9">
        <text>5-[(5-phospho-1-deoxy-D-ribulos-1-ylimino)methylamino]-1-(5-phospho-beta-D-ribosyl)imidazole-4-carboxamide + L-glutamine = D-erythro-1-(imidazol-4-yl)glycerol 3-phosphate + 5-amino-1-(5-phospho-beta-D-ribosyl)imidazole-4-carboxamide + L-glutamate + H(+)</text>
        <dbReference type="Rhea" id="RHEA:24793"/>
        <dbReference type="ChEBI" id="CHEBI:15378"/>
        <dbReference type="ChEBI" id="CHEBI:29985"/>
        <dbReference type="ChEBI" id="CHEBI:58278"/>
        <dbReference type="ChEBI" id="CHEBI:58359"/>
        <dbReference type="ChEBI" id="CHEBI:58475"/>
        <dbReference type="ChEBI" id="CHEBI:58525"/>
        <dbReference type="EC" id="4.3.2.10"/>
    </reaction>
</comment>
<keyword evidence="5 9" id="KW-0368">Histidine biosynthesis</keyword>
<evidence type="ECO:0000313" key="12">
    <source>
        <dbReference type="Proteomes" id="UP000192455"/>
    </source>
</evidence>
<dbReference type="GO" id="GO:0000105">
    <property type="term" value="P:L-histidine biosynthetic process"/>
    <property type="evidence" value="ECO:0007669"/>
    <property type="project" value="UniProtKB-UniRule"/>
</dbReference>
<keyword evidence="12" id="KW-1185">Reference proteome</keyword>
<dbReference type="Gene3D" id="3.20.20.70">
    <property type="entry name" value="Aldolase class I"/>
    <property type="match status" value="1"/>
</dbReference>
<feature type="active site" evidence="9">
    <location>
        <position position="134"/>
    </location>
</feature>
<keyword evidence="9" id="KW-0963">Cytoplasm</keyword>
<protein>
    <recommendedName>
        <fullName evidence="9">Imidazole glycerol phosphate synthase subunit HisF</fullName>
        <ecNumber evidence="9">4.3.2.10</ecNumber>
    </recommendedName>
    <alternativeName>
        <fullName evidence="9">IGP synthase cyclase subunit</fullName>
    </alternativeName>
    <alternativeName>
        <fullName evidence="9">IGP synthase subunit HisF</fullName>
    </alternativeName>
    <alternativeName>
        <fullName evidence="9">ImGP synthase subunit HisF</fullName>
        <shortName evidence="9">IGPS subunit HisF</shortName>
    </alternativeName>
</protein>
<evidence type="ECO:0000256" key="10">
    <source>
        <dbReference type="RuleBase" id="RU003657"/>
    </source>
</evidence>
<dbReference type="InterPro" id="IPR011060">
    <property type="entry name" value="RibuloseP-bd_barrel"/>
</dbReference>
<dbReference type="InterPro" id="IPR013785">
    <property type="entry name" value="Aldolase_TIM"/>
</dbReference>
<evidence type="ECO:0000256" key="9">
    <source>
        <dbReference type="HAMAP-Rule" id="MF_01013"/>
    </source>
</evidence>
<evidence type="ECO:0000256" key="6">
    <source>
        <dbReference type="ARBA" id="ARBA00023239"/>
    </source>
</evidence>
<name>A0A1R3WNG5_9RHOB</name>
<accession>A0A1R3WNG5</accession>
<dbReference type="RefSeq" id="WP_076648513.1">
    <property type="nucleotide sequence ID" value="NZ_FTPS01000001.1"/>
</dbReference>